<dbReference type="RefSeq" id="XP_016769040.2">
    <property type="nucleotide sequence ID" value="XM_016913551.2"/>
</dbReference>
<accession>A0A7M7LQ26</accession>
<dbReference type="GO" id="GO:0000070">
    <property type="term" value="P:mitotic sister chromatid segregation"/>
    <property type="evidence" value="ECO:0007669"/>
    <property type="project" value="TreeGrafter"/>
</dbReference>
<evidence type="ECO:0000313" key="2">
    <source>
        <dbReference type="Proteomes" id="UP000005203"/>
    </source>
</evidence>
<dbReference type="Pfam" id="PF12422">
    <property type="entry name" value="Condensin2nSMC"/>
    <property type="match status" value="1"/>
</dbReference>
<evidence type="ECO:0000313" key="4">
    <source>
        <dbReference type="RefSeq" id="XP_006558268.2"/>
    </source>
</evidence>
<dbReference type="KEGG" id="ame:100576754"/>
<dbReference type="InterPro" id="IPR016024">
    <property type="entry name" value="ARM-type_fold"/>
</dbReference>
<dbReference type="EnsemblMetazoa" id="XM_016913551">
    <property type="protein sequence ID" value="XP_016769040"/>
    <property type="gene ID" value="LOC100576754"/>
</dbReference>
<accession>A0A8B6YRI8</accession>
<keyword evidence="2" id="KW-1185">Reference proteome</keyword>
<dbReference type="OrthoDB" id="10062843at2759"/>
<dbReference type="Proteomes" id="UP000005203">
    <property type="component" value="Linkage group LG8"/>
</dbReference>
<dbReference type="GO" id="GO:0005634">
    <property type="term" value="C:nucleus"/>
    <property type="evidence" value="ECO:0007669"/>
    <property type="project" value="InterPro"/>
</dbReference>
<gene>
    <name evidence="3 4 5" type="primary">LOC100576754</name>
</gene>
<proteinExistence type="predicted"/>
<reference evidence="3 4" key="2">
    <citation type="submission" date="2025-04" db="UniProtKB">
        <authorList>
            <consortium name="RefSeq"/>
        </authorList>
    </citation>
    <scope>IDENTIFICATION</scope>
    <source>
        <strain evidence="3 4">DH4</strain>
        <tissue evidence="3 4">Whole body</tissue>
    </source>
</reference>
<evidence type="ECO:0000313" key="1">
    <source>
        <dbReference type="EnsemblMetazoa" id="XP_006558268"/>
    </source>
</evidence>
<dbReference type="InterPro" id="IPR011989">
    <property type="entry name" value="ARM-like"/>
</dbReference>
<dbReference type="EnsemblMetazoa" id="XM_006558205">
    <property type="protein sequence ID" value="XP_006558268"/>
    <property type="gene ID" value="LOC100576754"/>
</dbReference>
<dbReference type="AlphaFoldDB" id="A0A7M7GN29"/>
<dbReference type="GeneID" id="100576754"/>
<evidence type="ECO:0000313" key="3">
    <source>
        <dbReference type="RefSeq" id="XP_006558267.2"/>
    </source>
</evidence>
<name>A0A7M7GN29_APIME</name>
<dbReference type="SUPFAM" id="SSF48371">
    <property type="entry name" value="ARM repeat"/>
    <property type="match status" value="1"/>
</dbReference>
<protein>
    <submittedName>
        <fullName evidence="3 4">Uncharacterized protein LOC100576754 isoform X1</fullName>
    </submittedName>
</protein>
<accession>A0A7M7GN29</accession>
<dbReference type="InterPro" id="IPR024741">
    <property type="entry name" value="Condensin2_G2"/>
</dbReference>
<reference evidence="1" key="1">
    <citation type="submission" date="2021-01" db="UniProtKB">
        <authorList>
            <consortium name="EnsemblMetazoa"/>
        </authorList>
    </citation>
    <scope>IDENTIFICATION</scope>
    <source>
        <strain evidence="1">DH4</strain>
    </source>
</reference>
<dbReference type="PANTHER" id="PTHR16199:SF4">
    <property type="entry name" value="CONDENSIN-2 COMPLEX SUBUNIT G2"/>
    <property type="match status" value="1"/>
</dbReference>
<sequence>MLRQRELPRDRVLFRILKNKSPTVSNICEKLNYNVKNVVLLSEDELCELWQHVKTILLKAQKLYTQASNNKGKYLREFNVMVKLIHTITSMALETIVQRMFVPNILLQNIMLLHSVVLVNIKDEQIKNEISYLLEKWWMLNMIWKEKVIINALKYLIQSCKSSLQHVKRLYEIRSAITLLKCAEDVQELLKLVREKTVMSLEEGRMLILHLFTLGEQYILGIHNNIRVVLQNIGHNYIAAYADLYVIAWLNATEKLKKFIVENCLCNIIFHCFRAYRDSAGRGKLGKNLLSLLTAIHNNKQQVARSMIHNQCKPLLWKHLKAPGSFIRCNAVEILFVTNSVQYTYASKDRNKIYLQKCYKIITDLLKDSDFEVCNVTMNELFKMLEKYWNFVPRNIIRDWLNILLHYTKNANNSKIRANVFIGLTRILIKERSRRILIDFLPNFASSIYDEDKTVLEALIKLLWHIQNQLEIPFWNIIPLTYVLDRLETTQDTFLLQELIKLIWLRISLNGTHCDKIIDELAYIGTNNINAIRRFCFHSKLVISWNTSTKLIETLLIMIKEEIKCLPLMQLLNKNCNKKIKIDNKRSKYINDSLDSWNKNFDNYKDIHIYIDVIAMLLIGNIKNTKEEKFYKEEMNILRAIAHALPEFFKYLRETPINESVIFLFSLIPPRLFFNKIEVIEMLVQQLCNPNTPDDTILSVIHVLMKWNKGDTILFALTNIFTESLNISLNNQHVINNADVFQINEKGLELSLRILKHLLHDEYQSVLMNKYHKDILKFWKNLYRLRSFIEKELNNECNIKSLISKDIIVQFFKEYISMISILYKKDIFEASEQFSEILLWIRRTIIPHISQIDINTIENHQTCINIIRSTFDISNYLLEEYNSTSKLCCDIVLLYCSCLSSAIGIVFMNNAFDAITMLLDFSKMAYKKQEPSLLEIIVPNFACVMMVTLTKYDQDKLFKYTNNLKLLNGLTEKYFTIIKNTFDNQSLYLSYITIMFNAAINSISTEITHMLQCSCITEEKILITQFPYLAKKILKIILNKRKYQKLSIQVLTKTITNYTKIDMLSALIVIYKILKSTDKTTINRLKNMTLAAKEHYQKQSCNSCFDRGNTITEKSFWKMLFIPYNDQFGLIVTQATWISTNHLSEDHKLKRIREGK</sequence>
<dbReference type="EnsemblMetazoa" id="XM_006558204">
    <property type="protein sequence ID" value="XP_006558267"/>
    <property type="gene ID" value="LOC100576754"/>
</dbReference>
<dbReference type="PANTHER" id="PTHR16199">
    <property type="entry name" value="CONDENSIN-2 COMPLEX SUBUNIT G2"/>
    <property type="match status" value="1"/>
</dbReference>
<dbReference type="RefSeq" id="XP_006558267.2">
    <property type="nucleotide sequence ID" value="XM_006558204.3"/>
</dbReference>
<organism evidence="1">
    <name type="scientific">Apis mellifera</name>
    <name type="common">Honeybee</name>
    <dbReference type="NCBI Taxonomy" id="7460"/>
    <lineage>
        <taxon>Eukaryota</taxon>
        <taxon>Metazoa</taxon>
        <taxon>Ecdysozoa</taxon>
        <taxon>Arthropoda</taxon>
        <taxon>Hexapoda</taxon>
        <taxon>Insecta</taxon>
        <taxon>Pterygota</taxon>
        <taxon>Neoptera</taxon>
        <taxon>Endopterygota</taxon>
        <taxon>Hymenoptera</taxon>
        <taxon>Apocrita</taxon>
        <taxon>Aculeata</taxon>
        <taxon>Apoidea</taxon>
        <taxon>Anthophila</taxon>
        <taxon>Apidae</taxon>
        <taxon>Apis</taxon>
    </lineage>
</organism>
<accession>A0A8B7KL13</accession>
<dbReference type="GO" id="GO:0000796">
    <property type="term" value="C:condensin complex"/>
    <property type="evidence" value="ECO:0007669"/>
    <property type="project" value="TreeGrafter"/>
</dbReference>
<evidence type="ECO:0000313" key="5">
    <source>
        <dbReference type="RefSeq" id="XP_016769040.2"/>
    </source>
</evidence>
<dbReference type="RefSeq" id="XP_006558268.2">
    <property type="nucleotide sequence ID" value="XM_006558205.3"/>
</dbReference>
<dbReference type="Gene3D" id="1.25.10.10">
    <property type="entry name" value="Leucine-rich Repeat Variant"/>
    <property type="match status" value="1"/>
</dbReference>